<evidence type="ECO:0000313" key="7">
    <source>
        <dbReference type="Ensembl" id="ENSLACP00000005516.1"/>
    </source>
</evidence>
<keyword evidence="8" id="KW-1185">Reference proteome</keyword>
<dbReference type="GO" id="GO:0006814">
    <property type="term" value="P:sodium ion transport"/>
    <property type="evidence" value="ECO:0007669"/>
    <property type="project" value="TreeGrafter"/>
</dbReference>
<dbReference type="PANTHER" id="PTHR47131">
    <property type="entry name" value="CATION CHANNEL SPERM-ASSOCIATED PROTEIN 3"/>
    <property type="match status" value="1"/>
</dbReference>
<keyword evidence="4 5" id="KW-0472">Membrane</keyword>
<evidence type="ECO:0000256" key="5">
    <source>
        <dbReference type="SAM" id="Phobius"/>
    </source>
</evidence>
<evidence type="ECO:0000259" key="6">
    <source>
        <dbReference type="Pfam" id="PF00520"/>
    </source>
</evidence>
<dbReference type="Gene3D" id="1.10.287.70">
    <property type="match status" value="1"/>
</dbReference>
<gene>
    <name evidence="7" type="primary">CATSPER3</name>
</gene>
<dbReference type="GO" id="GO:0030317">
    <property type="term" value="P:flagellated sperm motility"/>
    <property type="evidence" value="ECO:0007669"/>
    <property type="project" value="TreeGrafter"/>
</dbReference>
<reference evidence="7" key="3">
    <citation type="submission" date="2025-09" db="UniProtKB">
        <authorList>
            <consortium name="Ensembl"/>
        </authorList>
    </citation>
    <scope>IDENTIFICATION</scope>
</reference>
<dbReference type="Proteomes" id="UP000008672">
    <property type="component" value="Unassembled WGS sequence"/>
</dbReference>
<keyword evidence="2 5" id="KW-0812">Transmembrane</keyword>
<dbReference type="EMBL" id="AFYH01069520">
    <property type="status" value="NOT_ANNOTATED_CDS"/>
    <property type="molecule type" value="Genomic_DNA"/>
</dbReference>
<reference evidence="7" key="2">
    <citation type="submission" date="2025-08" db="UniProtKB">
        <authorList>
            <consortium name="Ensembl"/>
        </authorList>
    </citation>
    <scope>IDENTIFICATION</scope>
</reference>
<evidence type="ECO:0000256" key="1">
    <source>
        <dbReference type="ARBA" id="ARBA00004141"/>
    </source>
</evidence>
<dbReference type="EMBL" id="AFYH01069523">
    <property type="status" value="NOT_ANNOTATED_CDS"/>
    <property type="molecule type" value="Genomic_DNA"/>
</dbReference>
<feature type="transmembrane region" description="Helical" evidence="5">
    <location>
        <begin position="96"/>
        <end position="118"/>
    </location>
</feature>
<dbReference type="GO" id="GO:0001669">
    <property type="term" value="C:acrosomal vesicle"/>
    <property type="evidence" value="ECO:0007669"/>
    <property type="project" value="TreeGrafter"/>
</dbReference>
<dbReference type="GO" id="GO:0048240">
    <property type="term" value="P:sperm capacitation"/>
    <property type="evidence" value="ECO:0007669"/>
    <property type="project" value="TreeGrafter"/>
</dbReference>
<proteinExistence type="predicted"/>
<comment type="subcellular location">
    <subcellularLocation>
        <location evidence="1">Membrane</location>
        <topology evidence="1">Multi-pass membrane protein</topology>
    </subcellularLocation>
</comment>
<dbReference type="AlphaFoldDB" id="H3A795"/>
<evidence type="ECO:0000256" key="3">
    <source>
        <dbReference type="ARBA" id="ARBA00022989"/>
    </source>
</evidence>
<dbReference type="SUPFAM" id="SSF81324">
    <property type="entry name" value="Voltage-gated potassium channels"/>
    <property type="match status" value="1"/>
</dbReference>
<accession>H3A795</accession>
<keyword evidence="3 5" id="KW-1133">Transmembrane helix</keyword>
<protein>
    <submittedName>
        <fullName evidence="7">Cation channel sperm associated 3</fullName>
    </submittedName>
</protein>
<evidence type="ECO:0000313" key="8">
    <source>
        <dbReference type="Proteomes" id="UP000008672"/>
    </source>
</evidence>
<dbReference type="Ensembl" id="ENSLACT00000005564.1">
    <property type="protein sequence ID" value="ENSLACP00000005516.1"/>
    <property type="gene ID" value="ENSLACG00000004902.1"/>
</dbReference>
<feature type="domain" description="Ion transport" evidence="6">
    <location>
        <begin position="12"/>
        <end position="124"/>
    </location>
</feature>
<dbReference type="EMBL" id="AFYH01069522">
    <property type="status" value="NOT_ANNOTATED_CDS"/>
    <property type="molecule type" value="Genomic_DNA"/>
</dbReference>
<dbReference type="EMBL" id="AFYH01069519">
    <property type="status" value="NOT_ANNOTATED_CDS"/>
    <property type="molecule type" value="Genomic_DNA"/>
</dbReference>
<dbReference type="HOGENOM" id="CLU_1237547_0_0_1"/>
<dbReference type="Pfam" id="PF00520">
    <property type="entry name" value="Ion_trans"/>
    <property type="match status" value="1"/>
</dbReference>
<sequence>EHSSFFIVQLPALMTALVKTIKSVMYVLTLLFLLMYIFAIMGYYYFGDPDTGAPMHWGNLGSAFFTLFSLVTVDGWTDIQEELDRLGFEVSRTFTILFILLGYFLFFNMFIAVVILNIQQATEHFEKKIQIEREVALNQKKHNILVHQQEEVQKLLKNQNASNYENVGDILKRFKKTLHHDDYTITYDISASLSAADIYLSTLDRQDKTI</sequence>
<dbReference type="GO" id="GO:0005245">
    <property type="term" value="F:voltage-gated calcium channel activity"/>
    <property type="evidence" value="ECO:0007669"/>
    <property type="project" value="TreeGrafter"/>
</dbReference>
<evidence type="ECO:0000256" key="4">
    <source>
        <dbReference type="ARBA" id="ARBA00023136"/>
    </source>
</evidence>
<dbReference type="GO" id="GO:0036128">
    <property type="term" value="C:CatSper complex"/>
    <property type="evidence" value="ECO:0007669"/>
    <property type="project" value="TreeGrafter"/>
</dbReference>
<evidence type="ECO:0000256" key="2">
    <source>
        <dbReference type="ARBA" id="ARBA00022692"/>
    </source>
</evidence>
<dbReference type="PANTHER" id="PTHR47131:SF1">
    <property type="entry name" value="CATION CHANNEL SPERM-ASSOCIATED PROTEIN 3"/>
    <property type="match status" value="1"/>
</dbReference>
<reference evidence="8" key="1">
    <citation type="submission" date="2011-08" db="EMBL/GenBank/DDBJ databases">
        <title>The draft genome of Latimeria chalumnae.</title>
        <authorList>
            <person name="Di Palma F."/>
            <person name="Alfoldi J."/>
            <person name="Johnson J."/>
            <person name="Berlin A."/>
            <person name="Gnerre S."/>
            <person name="Jaffe D."/>
            <person name="MacCallum I."/>
            <person name="Young S."/>
            <person name="Walker B.J."/>
            <person name="Lander E."/>
            <person name="Lindblad-Toh K."/>
        </authorList>
    </citation>
    <scope>NUCLEOTIDE SEQUENCE [LARGE SCALE GENOMIC DNA]</scope>
    <source>
        <strain evidence="8">Wild caught</strain>
    </source>
</reference>
<dbReference type="EMBL" id="AFYH01069521">
    <property type="status" value="NOT_ANNOTATED_CDS"/>
    <property type="molecule type" value="Genomic_DNA"/>
</dbReference>
<dbReference type="GeneTree" id="ENSGT00940000161455"/>
<dbReference type="InterPro" id="IPR005821">
    <property type="entry name" value="Ion_trans_dom"/>
</dbReference>
<organism evidence="7 8">
    <name type="scientific">Latimeria chalumnae</name>
    <name type="common">Coelacanth</name>
    <dbReference type="NCBI Taxonomy" id="7897"/>
    <lineage>
        <taxon>Eukaryota</taxon>
        <taxon>Metazoa</taxon>
        <taxon>Chordata</taxon>
        <taxon>Craniata</taxon>
        <taxon>Vertebrata</taxon>
        <taxon>Euteleostomi</taxon>
        <taxon>Coelacanthiformes</taxon>
        <taxon>Coelacanthidae</taxon>
        <taxon>Latimeria</taxon>
    </lineage>
</organism>
<feature type="transmembrane region" description="Helical" evidence="5">
    <location>
        <begin position="24"/>
        <end position="45"/>
    </location>
</feature>
<name>H3A795_LATCH</name>